<sequence>MKRSNRFLLIVLVAMAIPLIFSAAAFGWPSVYPTGTTIHNPEKAFNGYTLIAPLDAGKPTDEFYANPGTAYLLDMNGNVVHQWKLPFPPGLHARLLPNGNLLFAGRSGKVDPPDRPGVGKYPMGGAAGWLI</sequence>
<evidence type="ECO:0000256" key="1">
    <source>
        <dbReference type="SAM" id="SignalP"/>
    </source>
</evidence>
<reference evidence="2" key="1">
    <citation type="submission" date="2020-07" db="EMBL/GenBank/DDBJ databases">
        <title>Huge and variable diversity of episymbiotic CPR bacteria and DPANN archaea in groundwater ecosystems.</title>
        <authorList>
            <person name="He C.Y."/>
            <person name="Keren R."/>
            <person name="Whittaker M."/>
            <person name="Farag I.F."/>
            <person name="Doudna J."/>
            <person name="Cate J.H.D."/>
            <person name="Banfield J.F."/>
        </authorList>
    </citation>
    <scope>NUCLEOTIDE SEQUENCE</scope>
    <source>
        <strain evidence="2">NC_groundwater_717_Ag_S-0.2um_59_8</strain>
    </source>
</reference>
<feature type="non-terminal residue" evidence="2">
    <location>
        <position position="131"/>
    </location>
</feature>
<gene>
    <name evidence="2" type="ORF">HYY65_14580</name>
</gene>
<keyword evidence="1" id="KW-0732">Signal</keyword>
<feature type="chain" id="PRO_5037089354" evidence="1">
    <location>
        <begin position="24"/>
        <end position="131"/>
    </location>
</feature>
<name>A0A932M1W3_UNCTE</name>
<proteinExistence type="predicted"/>
<accession>A0A932M1W3</accession>
<dbReference type="AlphaFoldDB" id="A0A932M1W3"/>
<dbReference type="Proteomes" id="UP000741360">
    <property type="component" value="Unassembled WGS sequence"/>
</dbReference>
<comment type="caution">
    <text evidence="2">The sequence shown here is derived from an EMBL/GenBank/DDBJ whole genome shotgun (WGS) entry which is preliminary data.</text>
</comment>
<evidence type="ECO:0000313" key="3">
    <source>
        <dbReference type="Proteomes" id="UP000741360"/>
    </source>
</evidence>
<protein>
    <submittedName>
        <fullName evidence="2">Uncharacterized protein</fullName>
    </submittedName>
</protein>
<evidence type="ECO:0000313" key="2">
    <source>
        <dbReference type="EMBL" id="MBI3016252.1"/>
    </source>
</evidence>
<feature type="signal peptide" evidence="1">
    <location>
        <begin position="1"/>
        <end position="23"/>
    </location>
</feature>
<dbReference type="EMBL" id="JACPSX010000280">
    <property type="protein sequence ID" value="MBI3016252.1"/>
    <property type="molecule type" value="Genomic_DNA"/>
</dbReference>
<organism evidence="2 3">
    <name type="scientific">Tectimicrobiota bacterium</name>
    <dbReference type="NCBI Taxonomy" id="2528274"/>
    <lineage>
        <taxon>Bacteria</taxon>
        <taxon>Pseudomonadati</taxon>
        <taxon>Nitrospinota/Tectimicrobiota group</taxon>
        <taxon>Candidatus Tectimicrobiota</taxon>
    </lineage>
</organism>